<sequence length="231" mass="23681">MKPAARAPRTPRAPAARGMVLILALLALVGLALSAVVLVRAVDAGGHIVGNLGFRQQATSAADPMAEEALAWLVATQAGDLGALQTSQPAAGYYASSLDDLDPTGSRPGALARVDWDGDDCGGAPVTCLPARAATPVGPHTGQWVITRLCRIEGEPQPSSTQTCASAVGNLEAEVCKGRLDYETLGSAGRDQGGMVRGCGLAPLSPYYRIIVRSVGGRGTVSYTETIVSLS</sequence>
<evidence type="ECO:0008006" key="3">
    <source>
        <dbReference type="Google" id="ProtNLM"/>
    </source>
</evidence>
<keyword evidence="2" id="KW-1185">Reference proteome</keyword>
<gene>
    <name evidence="1" type="ORF">H4F90_13910</name>
</gene>
<protein>
    <recommendedName>
        <fullName evidence="3">Pilus assembly protein PilX</fullName>
    </recommendedName>
</protein>
<comment type="caution">
    <text evidence="1">The sequence shown here is derived from an EMBL/GenBank/DDBJ whole genome shotgun (WGS) entry which is preliminary data.</text>
</comment>
<reference evidence="1 2" key="1">
    <citation type="submission" date="2020-08" db="EMBL/GenBank/DDBJ databases">
        <title>Aquariorum lacteus gen. nov., sp. nov., a new member of the family Comamonadaceae, isolated from freshwater aquarium.</title>
        <authorList>
            <person name="Chun S.-J."/>
        </authorList>
    </citation>
    <scope>NUCLEOTIDE SEQUENCE [LARGE SCALE GENOMIC DNA]</scope>
    <source>
        <strain evidence="1 2">SJAQ100</strain>
    </source>
</reference>
<accession>A0A839HWA3</accession>
<dbReference type="RefSeq" id="WP_182665628.1">
    <property type="nucleotide sequence ID" value="NZ_JACIVI010000006.1"/>
</dbReference>
<proteinExistence type="predicted"/>
<organism evidence="1 2">
    <name type="scientific">Aquariibacter albus</name>
    <dbReference type="NCBI Taxonomy" id="2759899"/>
    <lineage>
        <taxon>Bacteria</taxon>
        <taxon>Pseudomonadati</taxon>
        <taxon>Pseudomonadota</taxon>
        <taxon>Betaproteobacteria</taxon>
        <taxon>Burkholderiales</taxon>
        <taxon>Sphaerotilaceae</taxon>
        <taxon>Aquariibacter</taxon>
    </lineage>
</organism>
<dbReference type="AlphaFoldDB" id="A0A839HWA3"/>
<evidence type="ECO:0000313" key="1">
    <source>
        <dbReference type="EMBL" id="MBB1163064.1"/>
    </source>
</evidence>
<dbReference type="Proteomes" id="UP000586093">
    <property type="component" value="Unassembled WGS sequence"/>
</dbReference>
<dbReference type="EMBL" id="JACIVI010000006">
    <property type="protein sequence ID" value="MBB1163064.1"/>
    <property type="molecule type" value="Genomic_DNA"/>
</dbReference>
<name>A0A839HWA3_9BURK</name>
<evidence type="ECO:0000313" key="2">
    <source>
        <dbReference type="Proteomes" id="UP000586093"/>
    </source>
</evidence>